<evidence type="ECO:0000256" key="8">
    <source>
        <dbReference type="PROSITE-ProRule" id="PRU01360"/>
    </source>
</evidence>
<keyword evidence="5 9" id="KW-0798">TonB box</keyword>
<evidence type="ECO:0000259" key="12">
    <source>
        <dbReference type="Pfam" id="PF07715"/>
    </source>
</evidence>
<feature type="signal peptide" evidence="10">
    <location>
        <begin position="1"/>
        <end position="38"/>
    </location>
</feature>
<evidence type="ECO:0000256" key="3">
    <source>
        <dbReference type="ARBA" id="ARBA00022452"/>
    </source>
</evidence>
<keyword evidence="14" id="KW-1185">Reference proteome</keyword>
<evidence type="ECO:0000256" key="4">
    <source>
        <dbReference type="ARBA" id="ARBA00022692"/>
    </source>
</evidence>
<dbReference type="InterPro" id="IPR010104">
    <property type="entry name" value="TonB_rcpt_bac"/>
</dbReference>
<keyword evidence="7 8" id="KW-0998">Cell outer membrane</keyword>
<evidence type="ECO:0000256" key="7">
    <source>
        <dbReference type="ARBA" id="ARBA00023237"/>
    </source>
</evidence>
<keyword evidence="13" id="KW-0675">Receptor</keyword>
<comment type="caution">
    <text evidence="13">The sequence shown here is derived from an EMBL/GenBank/DDBJ whole genome shotgun (WGS) entry which is preliminary data.</text>
</comment>
<dbReference type="Gene3D" id="2.170.130.10">
    <property type="entry name" value="TonB-dependent receptor, plug domain"/>
    <property type="match status" value="1"/>
</dbReference>
<feature type="domain" description="TonB-dependent receptor-like beta-barrel" evidence="11">
    <location>
        <begin position="620"/>
        <end position="977"/>
    </location>
</feature>
<dbReference type="InterPro" id="IPR012910">
    <property type="entry name" value="Plug_dom"/>
</dbReference>
<dbReference type="Gene3D" id="2.40.170.20">
    <property type="entry name" value="TonB-dependent receptor, beta-barrel domain"/>
    <property type="match status" value="1"/>
</dbReference>
<comment type="subcellular location">
    <subcellularLocation>
        <location evidence="1 8">Cell outer membrane</location>
        <topology evidence="1 8">Multi-pass membrane protein</topology>
    </subcellularLocation>
</comment>
<dbReference type="RefSeq" id="WP_160778839.1">
    <property type="nucleotide sequence ID" value="NZ_BAAAZF010000001.1"/>
</dbReference>
<evidence type="ECO:0000256" key="2">
    <source>
        <dbReference type="ARBA" id="ARBA00022448"/>
    </source>
</evidence>
<dbReference type="InterPro" id="IPR039426">
    <property type="entry name" value="TonB-dep_rcpt-like"/>
</dbReference>
<dbReference type="NCBIfam" id="TIGR01782">
    <property type="entry name" value="TonB-Xanth-Caul"/>
    <property type="match status" value="1"/>
</dbReference>
<sequence>MSKFTGRGRSVACNSRFLAKCLAGTALSVLAVPSAAFAQDGEQPAAEDVDTSTGDVIVVTGIRESLQGALREKRNADSLIEVIQSEDIGKLPDQNLAEVLENITGIQITRTAGVGTGVQIRGTNDNRVEINGVSSVGSGTGRGGINFEDINAAIIAAVEVVKAPEASTIEGSVGGTINLRTIRPLDLSDQLLSVRVQGEYSELSDSITPRFSASYGNNWSVGGGEIGIVLSGSYTEQEATSFRPRVDRDNLVAAGSAVTAAGAPGPNFDYLGIQFLNQERENFEYETINFAGSLEWAPNSDIKVYFDAIINDQERRQDSSRIQGSGVSALRFNNVPSQFETVNFGSLDGVALGSIEASLVGTIQPNLARDDDDPNLRFSSDTGARVTDSKIFRLGTEFETGRFTGLIELSTSRSDTTNPNLSTTLNFINPNPLTPLDGSSNDNSVPFIYDLSGGALTFGVDFDSPFAPTVQDLLNPANTVLDAVTVGNNQTDNKEDAFRLDGSLDLEGLAGPIVSFDAGYRYNKASSKFDLIRSTFGTGAIANSPNGSLFADLLVPGPSNFGAFDGRALAFRNFLLVDPNRSFSDREGTLAILQAALDSTPGGQARIAAGGRLLSDPSLNPAGSFDISETTHAVYGQLNFEMGRVRGNVGLRWVNTDIDSQGTSVAAGVETPVRAGGSYQEFLPRVNIVADLTDDIVLRASYTEDINRPDFNDLSLSVNFPTGPNNAVALGNSNLAPETVQSYDASVSWYFAPSSVFSVGFFHKKRTNLFVRQVEDALEDANGFRDITAPCEGGGIFNPLPDRNVLSNIPGNGLCVPLQTIINDTGSTTQTGVEVAFQYDLSQFEDTLGFASGFGFIANYTWQEFGGGEATNSNSGRGEDIFQAINPTINVPVEAVQGLLDFSENAYNATIYYEKYGISARARYTWRDAFRTLDTAAGASLNSTLGFPVVTDARGQLNASINYDVTEWLNIGVEGVNLTKSKITQYCVNQDALLCFQGLPDRRITFGASVRF</sequence>
<evidence type="ECO:0000256" key="6">
    <source>
        <dbReference type="ARBA" id="ARBA00023136"/>
    </source>
</evidence>
<evidence type="ECO:0000256" key="10">
    <source>
        <dbReference type="SAM" id="SignalP"/>
    </source>
</evidence>
<dbReference type="Pfam" id="PF00593">
    <property type="entry name" value="TonB_dep_Rec_b-barrel"/>
    <property type="match status" value="1"/>
</dbReference>
<dbReference type="Pfam" id="PF07715">
    <property type="entry name" value="Plug"/>
    <property type="match status" value="1"/>
</dbReference>
<keyword evidence="2 8" id="KW-0813">Transport</keyword>
<keyword evidence="6 8" id="KW-0472">Membrane</keyword>
<dbReference type="GO" id="GO:0009279">
    <property type="term" value="C:cell outer membrane"/>
    <property type="evidence" value="ECO:0007669"/>
    <property type="project" value="UniProtKB-SubCell"/>
</dbReference>
<proteinExistence type="inferred from homology"/>
<keyword evidence="10" id="KW-0732">Signal</keyword>
<feature type="chain" id="PRO_5032484048" evidence="10">
    <location>
        <begin position="39"/>
        <end position="1012"/>
    </location>
</feature>
<evidence type="ECO:0000259" key="11">
    <source>
        <dbReference type="Pfam" id="PF00593"/>
    </source>
</evidence>
<dbReference type="OrthoDB" id="5476657at2"/>
<dbReference type="EMBL" id="WTYE01000001">
    <property type="protein sequence ID" value="MXP31392.1"/>
    <property type="molecule type" value="Genomic_DNA"/>
</dbReference>
<comment type="similarity">
    <text evidence="8 9">Belongs to the TonB-dependent receptor family.</text>
</comment>
<dbReference type="InterPro" id="IPR037066">
    <property type="entry name" value="Plug_dom_sf"/>
</dbReference>
<gene>
    <name evidence="13" type="ORF">GRI94_06115</name>
</gene>
<evidence type="ECO:0000256" key="1">
    <source>
        <dbReference type="ARBA" id="ARBA00004571"/>
    </source>
</evidence>
<accession>A0A845AKW5</accession>
<organism evidence="13 14">
    <name type="scientific">Parerythrobacter jejuensis</name>
    <dbReference type="NCBI Taxonomy" id="795812"/>
    <lineage>
        <taxon>Bacteria</taxon>
        <taxon>Pseudomonadati</taxon>
        <taxon>Pseudomonadota</taxon>
        <taxon>Alphaproteobacteria</taxon>
        <taxon>Sphingomonadales</taxon>
        <taxon>Erythrobacteraceae</taxon>
        <taxon>Parerythrobacter</taxon>
    </lineage>
</organism>
<dbReference type="PROSITE" id="PS52016">
    <property type="entry name" value="TONB_DEPENDENT_REC_3"/>
    <property type="match status" value="1"/>
</dbReference>
<keyword evidence="4 8" id="KW-0812">Transmembrane</keyword>
<dbReference type="PANTHER" id="PTHR40980:SF3">
    <property type="entry name" value="TONB-DEPENDENT RECEPTOR-LIKE BETA-BARREL DOMAIN-CONTAINING PROTEIN"/>
    <property type="match status" value="1"/>
</dbReference>
<dbReference type="SUPFAM" id="SSF56935">
    <property type="entry name" value="Porins"/>
    <property type="match status" value="1"/>
</dbReference>
<evidence type="ECO:0000313" key="13">
    <source>
        <dbReference type="EMBL" id="MXP31392.1"/>
    </source>
</evidence>
<evidence type="ECO:0000313" key="14">
    <source>
        <dbReference type="Proteomes" id="UP000446786"/>
    </source>
</evidence>
<dbReference type="PANTHER" id="PTHR40980">
    <property type="entry name" value="PLUG DOMAIN-CONTAINING PROTEIN"/>
    <property type="match status" value="1"/>
</dbReference>
<name>A0A845AKW5_9SPHN</name>
<dbReference type="AlphaFoldDB" id="A0A845AKW5"/>
<dbReference type="InterPro" id="IPR000531">
    <property type="entry name" value="Beta-barrel_TonB"/>
</dbReference>
<evidence type="ECO:0000256" key="5">
    <source>
        <dbReference type="ARBA" id="ARBA00023077"/>
    </source>
</evidence>
<dbReference type="Proteomes" id="UP000446786">
    <property type="component" value="Unassembled WGS sequence"/>
</dbReference>
<reference evidence="13 14" key="1">
    <citation type="submission" date="2019-12" db="EMBL/GenBank/DDBJ databases">
        <title>Genomic-based taxomic classification of the family Erythrobacteraceae.</title>
        <authorList>
            <person name="Xu L."/>
        </authorList>
    </citation>
    <scope>NUCLEOTIDE SEQUENCE [LARGE SCALE GENOMIC DNA]</scope>
    <source>
        <strain evidence="13 14">JCM 16677</strain>
    </source>
</reference>
<evidence type="ECO:0000256" key="9">
    <source>
        <dbReference type="RuleBase" id="RU003357"/>
    </source>
</evidence>
<dbReference type="InterPro" id="IPR036942">
    <property type="entry name" value="Beta-barrel_TonB_sf"/>
</dbReference>
<keyword evidence="3 8" id="KW-1134">Transmembrane beta strand</keyword>
<feature type="domain" description="TonB-dependent receptor plug" evidence="12">
    <location>
        <begin position="73"/>
        <end position="175"/>
    </location>
</feature>
<protein>
    <submittedName>
        <fullName evidence="13">TonB-dependent receptor</fullName>
    </submittedName>
</protein>